<accession>A0ABS5ERH5</accession>
<dbReference type="Proteomes" id="UP001196870">
    <property type="component" value="Unassembled WGS sequence"/>
</dbReference>
<evidence type="ECO:0000313" key="2">
    <source>
        <dbReference type="EMBL" id="MBR0662892.1"/>
    </source>
</evidence>
<sequence length="134" mass="15236">MTDNYEAGMKARRAILGDAHVDRAIGRSNAVNREFQDFITRFGWGEIWTRPGLDHRTRRILVMGTMVALGRWEEFRMHVRAALEDRMPIEGIKELLLQQSIYCGFPAANTAFHHLEEVIAELKARGITIAGLEG</sequence>
<evidence type="ECO:0000259" key="1">
    <source>
        <dbReference type="Pfam" id="PF02627"/>
    </source>
</evidence>
<dbReference type="RefSeq" id="WP_211850382.1">
    <property type="nucleotide sequence ID" value="NZ_JAAGBB010000001.1"/>
</dbReference>
<dbReference type="SUPFAM" id="SSF69118">
    <property type="entry name" value="AhpD-like"/>
    <property type="match status" value="1"/>
</dbReference>
<dbReference type="InterPro" id="IPR003779">
    <property type="entry name" value="CMD-like"/>
</dbReference>
<keyword evidence="3" id="KW-1185">Reference proteome</keyword>
<feature type="domain" description="Carboxymuconolactone decarboxylase-like" evidence="1">
    <location>
        <begin position="34"/>
        <end position="116"/>
    </location>
</feature>
<dbReference type="InterPro" id="IPR052512">
    <property type="entry name" value="4CMD/NDH-1_regulator"/>
</dbReference>
<dbReference type="PANTHER" id="PTHR33570">
    <property type="entry name" value="4-CARBOXYMUCONOLACTONE DECARBOXYLASE FAMILY PROTEIN"/>
    <property type="match status" value="1"/>
</dbReference>
<dbReference type="EMBL" id="JAAGBB010000001">
    <property type="protein sequence ID" value="MBR0662892.1"/>
    <property type="molecule type" value="Genomic_DNA"/>
</dbReference>
<dbReference type="Gene3D" id="1.20.1290.10">
    <property type="entry name" value="AhpD-like"/>
    <property type="match status" value="1"/>
</dbReference>
<organism evidence="2 3">
    <name type="scientific">Plastoroseomonas hellenica</name>
    <dbReference type="NCBI Taxonomy" id="2687306"/>
    <lineage>
        <taxon>Bacteria</taxon>
        <taxon>Pseudomonadati</taxon>
        <taxon>Pseudomonadota</taxon>
        <taxon>Alphaproteobacteria</taxon>
        <taxon>Acetobacterales</taxon>
        <taxon>Acetobacteraceae</taxon>
        <taxon>Plastoroseomonas</taxon>
    </lineage>
</organism>
<name>A0ABS5ERH5_9PROT</name>
<comment type="caution">
    <text evidence="2">The sequence shown here is derived from an EMBL/GenBank/DDBJ whole genome shotgun (WGS) entry which is preliminary data.</text>
</comment>
<proteinExistence type="predicted"/>
<dbReference type="PANTHER" id="PTHR33570:SF2">
    <property type="entry name" value="CARBOXYMUCONOLACTONE DECARBOXYLASE-LIKE DOMAIN-CONTAINING PROTEIN"/>
    <property type="match status" value="1"/>
</dbReference>
<dbReference type="Pfam" id="PF02627">
    <property type="entry name" value="CMD"/>
    <property type="match status" value="1"/>
</dbReference>
<gene>
    <name evidence="2" type="ORF">GXW71_00860</name>
</gene>
<reference evidence="3" key="1">
    <citation type="journal article" date="2021" name="Syst. Appl. Microbiol.">
        <title>Roseomonas hellenica sp. nov., isolated from roots of wild-growing Alkanna tinctoria.</title>
        <authorList>
            <person name="Rat A."/>
            <person name="Naranjo H.D."/>
            <person name="Lebbe L."/>
            <person name="Cnockaert M."/>
            <person name="Krigas N."/>
            <person name="Grigoriadou K."/>
            <person name="Maloupa E."/>
            <person name="Willems A."/>
        </authorList>
    </citation>
    <scope>NUCLEOTIDE SEQUENCE [LARGE SCALE GENOMIC DNA]</scope>
    <source>
        <strain evidence="3">LMG 31523</strain>
    </source>
</reference>
<evidence type="ECO:0000313" key="3">
    <source>
        <dbReference type="Proteomes" id="UP001196870"/>
    </source>
</evidence>
<dbReference type="InterPro" id="IPR029032">
    <property type="entry name" value="AhpD-like"/>
</dbReference>
<protein>
    <submittedName>
        <fullName evidence="2">Gamma-carboxymuconolactone decarboxylase</fullName>
    </submittedName>
</protein>